<organism evidence="1">
    <name type="scientific">Klebsiella pneumoniae</name>
    <dbReference type="NCBI Taxonomy" id="573"/>
    <lineage>
        <taxon>Bacteria</taxon>
        <taxon>Pseudomonadati</taxon>
        <taxon>Pseudomonadota</taxon>
        <taxon>Gammaproteobacteria</taxon>
        <taxon>Enterobacterales</taxon>
        <taxon>Enterobacteriaceae</taxon>
        <taxon>Klebsiella/Raoultella group</taxon>
        <taxon>Klebsiella</taxon>
        <taxon>Klebsiella pneumoniae complex</taxon>
    </lineage>
</organism>
<accession>A0A486PQ12</accession>
<gene>
    <name evidence="1" type="ORF">SAMEA4873653_00576</name>
</gene>
<sequence length="67" mass="7960">MKKPRRCGALLFVFFVADYYRTKLINEPLTGLNILNIPEFDDSRLRFLITSTKMQFYFNVVSIKQTH</sequence>
<proteinExistence type="predicted"/>
<evidence type="ECO:0000313" key="1">
    <source>
        <dbReference type="EMBL" id="VGL77918.1"/>
    </source>
</evidence>
<reference evidence="1" key="1">
    <citation type="submission" date="2019-03" db="EMBL/GenBank/DDBJ databases">
        <authorList>
            <consortium name="Pathogen Informatics"/>
        </authorList>
    </citation>
    <scope>NUCLEOTIDE SEQUENCE</scope>
    <source>
        <strain evidence="1">5012STDY7626451</strain>
    </source>
</reference>
<protein>
    <submittedName>
        <fullName evidence="1">Uncharacterized protein</fullName>
    </submittedName>
</protein>
<name>A0A486PQ12_KLEPN</name>
<dbReference type="AlphaFoldDB" id="A0A486PQ12"/>
<dbReference type="EMBL" id="CAAHCX010000001">
    <property type="protein sequence ID" value="VGL77918.1"/>
    <property type="molecule type" value="Genomic_DNA"/>
</dbReference>